<reference evidence="1" key="1">
    <citation type="submission" date="2015-05" db="EMBL/GenBank/DDBJ databases">
        <authorList>
            <person name="Rattei Thomas"/>
        </authorList>
    </citation>
    <scope>NUCLEOTIDE SEQUENCE</scope>
    <source>
        <strain evidence="1">DC9</strain>
    </source>
</reference>
<sequence>MAPKTEILNPSLNDKFWEISFIERAKTVDADKKSIENIEYLKLNKFKK</sequence>
<dbReference type="EMBL" id="LN847039">
    <property type="protein sequence ID" value="CRI42389.1"/>
    <property type="molecule type" value="Genomic_DNA"/>
</dbReference>
<proteinExistence type="predicted"/>
<organism evidence="1">
    <name type="scientific">Chlamydia pneumoniae</name>
    <name type="common">Chlamydophila pneumoniae</name>
    <dbReference type="NCBI Taxonomy" id="83558"/>
    <lineage>
        <taxon>Bacteria</taxon>
        <taxon>Pseudomonadati</taxon>
        <taxon>Chlamydiota</taxon>
        <taxon>Chlamydiia</taxon>
        <taxon>Chlamydiales</taxon>
        <taxon>Chlamydiaceae</taxon>
        <taxon>Chlamydia/Chlamydophila group</taxon>
        <taxon>Chlamydia</taxon>
    </lineage>
</organism>
<name>A0A0F7WVP7_CHLPN</name>
<evidence type="ECO:0000313" key="1">
    <source>
        <dbReference type="EMBL" id="CRI42389.1"/>
    </source>
</evidence>
<accession>A0A0F7WVP7</accession>
<dbReference type="AlphaFoldDB" id="A0A0F7WVP7"/>
<gene>
    <name evidence="1" type="ORF">BN1224_DC9_BH_00220</name>
</gene>
<protein>
    <submittedName>
        <fullName evidence="1">Uncharacterized protein</fullName>
    </submittedName>
</protein>